<keyword evidence="1" id="KW-1133">Transmembrane helix</keyword>
<accession>A0A926ZJL5</accession>
<evidence type="ECO:0000313" key="2">
    <source>
        <dbReference type="EMBL" id="MBD2184809.1"/>
    </source>
</evidence>
<evidence type="ECO:0000256" key="1">
    <source>
        <dbReference type="SAM" id="Phobius"/>
    </source>
</evidence>
<dbReference type="RefSeq" id="WP_190471935.1">
    <property type="nucleotide sequence ID" value="NZ_JACJPW010000095.1"/>
</dbReference>
<dbReference type="Proteomes" id="UP000641646">
    <property type="component" value="Unassembled WGS sequence"/>
</dbReference>
<organism evidence="2 3">
    <name type="scientific">Aerosakkonema funiforme FACHB-1375</name>
    <dbReference type="NCBI Taxonomy" id="2949571"/>
    <lineage>
        <taxon>Bacteria</taxon>
        <taxon>Bacillati</taxon>
        <taxon>Cyanobacteriota</taxon>
        <taxon>Cyanophyceae</taxon>
        <taxon>Oscillatoriophycideae</taxon>
        <taxon>Aerosakkonematales</taxon>
        <taxon>Aerosakkonemataceae</taxon>
        <taxon>Aerosakkonema</taxon>
    </lineage>
</organism>
<reference evidence="2" key="2">
    <citation type="submission" date="2020-08" db="EMBL/GenBank/DDBJ databases">
        <authorList>
            <person name="Chen M."/>
            <person name="Teng W."/>
            <person name="Zhao L."/>
            <person name="Hu C."/>
            <person name="Zhou Y."/>
            <person name="Han B."/>
            <person name="Song L."/>
            <person name="Shu W."/>
        </authorList>
    </citation>
    <scope>NUCLEOTIDE SEQUENCE</scope>
    <source>
        <strain evidence="2">FACHB-1375</strain>
    </source>
</reference>
<gene>
    <name evidence="2" type="ORF">H6G03_27685</name>
</gene>
<name>A0A926ZJL5_9CYAN</name>
<dbReference type="AlphaFoldDB" id="A0A926ZJL5"/>
<feature type="transmembrane region" description="Helical" evidence="1">
    <location>
        <begin position="29"/>
        <end position="47"/>
    </location>
</feature>
<protein>
    <submittedName>
        <fullName evidence="2">Uncharacterized protein</fullName>
    </submittedName>
</protein>
<keyword evidence="1" id="KW-0812">Transmembrane</keyword>
<keyword evidence="1" id="KW-0472">Membrane</keyword>
<proteinExistence type="predicted"/>
<sequence length="97" mass="11355">MTRLLLTALGSGFITTLIAYLCELQIEYVFLFWLLASLSAFISAYLTETRAKRIRQRHTFYELEEAKTRLAQRYAESPHKQHLLVVLNELEDEINGY</sequence>
<evidence type="ECO:0000313" key="3">
    <source>
        <dbReference type="Proteomes" id="UP000641646"/>
    </source>
</evidence>
<dbReference type="EMBL" id="JACJPW010000095">
    <property type="protein sequence ID" value="MBD2184809.1"/>
    <property type="molecule type" value="Genomic_DNA"/>
</dbReference>
<comment type="caution">
    <text evidence="2">The sequence shown here is derived from an EMBL/GenBank/DDBJ whole genome shotgun (WGS) entry which is preliminary data.</text>
</comment>
<reference evidence="2" key="1">
    <citation type="journal article" date="2015" name="ISME J.">
        <title>Draft Genome Sequence of Streptomyces incarnatus NRRL8089, which Produces the Nucleoside Antibiotic Sinefungin.</title>
        <authorList>
            <person name="Oshima K."/>
            <person name="Hattori M."/>
            <person name="Shimizu H."/>
            <person name="Fukuda K."/>
            <person name="Nemoto M."/>
            <person name="Inagaki K."/>
            <person name="Tamura T."/>
        </authorList>
    </citation>
    <scope>NUCLEOTIDE SEQUENCE</scope>
    <source>
        <strain evidence="2">FACHB-1375</strain>
    </source>
</reference>
<keyword evidence="3" id="KW-1185">Reference proteome</keyword>